<keyword evidence="2" id="KW-0813">Transport</keyword>
<dbReference type="Pfam" id="PF07690">
    <property type="entry name" value="MFS_1"/>
    <property type="match status" value="1"/>
</dbReference>
<dbReference type="GO" id="GO:0016020">
    <property type="term" value="C:membrane"/>
    <property type="evidence" value="ECO:0007669"/>
    <property type="project" value="UniProtKB-SubCell"/>
</dbReference>
<feature type="transmembrane region" description="Helical" evidence="7">
    <location>
        <begin position="211"/>
        <end position="235"/>
    </location>
</feature>
<dbReference type="FunFam" id="1.20.1250.20:FF:000018">
    <property type="entry name" value="MFS transporter permease"/>
    <property type="match status" value="1"/>
</dbReference>
<dbReference type="InterPro" id="IPR011701">
    <property type="entry name" value="MFS"/>
</dbReference>
<dbReference type="AlphaFoldDB" id="A0A8T9BGV6"/>
<sequence length="641" mass="70028">MGFLSKFKKDEPPPVEDPTAISTAAPNGPEKAEVITMENGNQSSIPTPANPPPIDPALEKRVLRKLDKRLVSLAFVLCTTSSTSKLKNCLLTRTPDLLAYLDRSNIGNAKIAGLDSDLHLSSSQYQWLLTIFYISYILFEWFALMWKLVPPHIWATFCVLGWGITATLQSATYSFSGLMAARFFLGFFEAGYGPGIPYLLSFFYLRHEVGFRSGIFLSAAPLATCFAGALAYGITSDETPRIANWRLLFLVEGLPCIVAGVATFFLMPDSPEKASFLTEEEKEVTRARALRQVGSGEAHRVGHVNFKDIGAALLGLKNYFTAFMYFSCNVSFSSLPVFLPTILSEMGFSRLNAQGLSAPPYFLAFLLVIATTYIADRTQQRGLVITVLSAVGATGYIMLATTSSTGPRYAGVYLAAAGVFPCIGNILPWVLNNQGSDTKRGAGIAVLNLIGQCGPLLGTRVFPAKDMPYYRMGMWVCAGFMLFNGCLAFGLRCLLQWENRVLDRKYGSVERMGGDGKTSGGEGDGTGYENDGPRFSWLSSNRLVTNNRLRSTLTRRRHQALIQVGVRRDLFQFCRPVLEIVFGIVEDLASLVGAFVCGTDITWHDWGVVEEVQDTAAVAGEDDLLLGTLDGCCKFGGVGFL</sequence>
<proteinExistence type="predicted"/>
<evidence type="ECO:0000313" key="8">
    <source>
        <dbReference type="EMBL" id="TVY19310.1"/>
    </source>
</evidence>
<feature type="transmembrane region" description="Helical" evidence="7">
    <location>
        <begin position="247"/>
        <end position="267"/>
    </location>
</feature>
<protein>
    <submittedName>
        <fullName evidence="8">MFS transporter prlL</fullName>
    </submittedName>
</protein>
<name>A0A8T9BGV6_9HELO</name>
<dbReference type="InterPro" id="IPR036259">
    <property type="entry name" value="MFS_trans_sf"/>
</dbReference>
<feature type="transmembrane region" description="Helical" evidence="7">
    <location>
        <begin position="411"/>
        <end position="431"/>
    </location>
</feature>
<dbReference type="GO" id="GO:0022857">
    <property type="term" value="F:transmembrane transporter activity"/>
    <property type="evidence" value="ECO:0007669"/>
    <property type="project" value="InterPro"/>
</dbReference>
<evidence type="ECO:0000256" key="1">
    <source>
        <dbReference type="ARBA" id="ARBA00004141"/>
    </source>
</evidence>
<dbReference type="Proteomes" id="UP000469559">
    <property type="component" value="Unassembled WGS sequence"/>
</dbReference>
<dbReference type="OrthoDB" id="2985014at2759"/>
<evidence type="ECO:0000256" key="6">
    <source>
        <dbReference type="SAM" id="MobiDB-lite"/>
    </source>
</evidence>
<dbReference type="SUPFAM" id="SSF103473">
    <property type="entry name" value="MFS general substrate transporter"/>
    <property type="match status" value="1"/>
</dbReference>
<organism evidence="8 9">
    <name type="scientific">Lachnellula arida</name>
    <dbReference type="NCBI Taxonomy" id="1316785"/>
    <lineage>
        <taxon>Eukaryota</taxon>
        <taxon>Fungi</taxon>
        <taxon>Dikarya</taxon>
        <taxon>Ascomycota</taxon>
        <taxon>Pezizomycotina</taxon>
        <taxon>Leotiomycetes</taxon>
        <taxon>Helotiales</taxon>
        <taxon>Lachnaceae</taxon>
        <taxon>Lachnellula</taxon>
    </lineage>
</organism>
<dbReference type="Gene3D" id="1.20.1250.20">
    <property type="entry name" value="MFS general substrate transporter like domains"/>
    <property type="match status" value="2"/>
</dbReference>
<feature type="transmembrane region" description="Helical" evidence="7">
    <location>
        <begin position="472"/>
        <end position="495"/>
    </location>
</feature>
<keyword evidence="4 7" id="KW-1133">Transmembrane helix</keyword>
<dbReference type="FunFam" id="1.20.1250.20:FF:000013">
    <property type="entry name" value="MFS general substrate transporter"/>
    <property type="match status" value="1"/>
</dbReference>
<dbReference type="PANTHER" id="PTHR43791:SF36">
    <property type="entry name" value="TRANSPORTER, PUTATIVE (AFU_ORTHOLOGUE AFUA_6G08340)-RELATED"/>
    <property type="match status" value="1"/>
</dbReference>
<keyword evidence="5 7" id="KW-0472">Membrane</keyword>
<gene>
    <name evidence="8" type="primary">prlL_3</name>
    <name evidence="8" type="ORF">LARI1_G003547</name>
</gene>
<evidence type="ECO:0000256" key="7">
    <source>
        <dbReference type="SAM" id="Phobius"/>
    </source>
</evidence>
<accession>A0A8T9BGV6</accession>
<comment type="caution">
    <text evidence="8">The sequence shown here is derived from an EMBL/GenBank/DDBJ whole genome shotgun (WGS) entry which is preliminary data.</text>
</comment>
<keyword evidence="9" id="KW-1185">Reference proteome</keyword>
<feature type="region of interest" description="Disordered" evidence="6">
    <location>
        <begin position="1"/>
        <end position="32"/>
    </location>
</feature>
<feature type="transmembrane region" description="Helical" evidence="7">
    <location>
        <begin position="127"/>
        <end position="146"/>
    </location>
</feature>
<feature type="transmembrane region" description="Helical" evidence="7">
    <location>
        <begin position="381"/>
        <end position="399"/>
    </location>
</feature>
<evidence type="ECO:0000256" key="4">
    <source>
        <dbReference type="ARBA" id="ARBA00022989"/>
    </source>
</evidence>
<feature type="compositionally biased region" description="Gly residues" evidence="6">
    <location>
        <begin position="515"/>
        <end position="526"/>
    </location>
</feature>
<dbReference type="PANTHER" id="PTHR43791">
    <property type="entry name" value="PERMEASE-RELATED"/>
    <property type="match status" value="1"/>
</dbReference>
<evidence type="ECO:0000256" key="3">
    <source>
        <dbReference type="ARBA" id="ARBA00022692"/>
    </source>
</evidence>
<feature type="transmembrane region" description="Helical" evidence="7">
    <location>
        <begin position="152"/>
        <end position="171"/>
    </location>
</feature>
<dbReference type="EMBL" id="QGMF01000115">
    <property type="protein sequence ID" value="TVY19310.1"/>
    <property type="molecule type" value="Genomic_DNA"/>
</dbReference>
<evidence type="ECO:0000313" key="9">
    <source>
        <dbReference type="Proteomes" id="UP000469559"/>
    </source>
</evidence>
<evidence type="ECO:0000256" key="2">
    <source>
        <dbReference type="ARBA" id="ARBA00022448"/>
    </source>
</evidence>
<feature type="region of interest" description="Disordered" evidence="6">
    <location>
        <begin position="512"/>
        <end position="531"/>
    </location>
</feature>
<feature type="transmembrane region" description="Helical" evidence="7">
    <location>
        <begin position="355"/>
        <end position="375"/>
    </location>
</feature>
<evidence type="ECO:0000256" key="5">
    <source>
        <dbReference type="ARBA" id="ARBA00023136"/>
    </source>
</evidence>
<keyword evidence="3 7" id="KW-0812">Transmembrane</keyword>
<comment type="subcellular location">
    <subcellularLocation>
        <location evidence="1">Membrane</location>
        <topology evidence="1">Multi-pass membrane protein</topology>
    </subcellularLocation>
</comment>
<feature type="transmembrane region" description="Helical" evidence="7">
    <location>
        <begin position="183"/>
        <end position="205"/>
    </location>
</feature>
<reference evidence="8 9" key="1">
    <citation type="submission" date="2018-05" db="EMBL/GenBank/DDBJ databases">
        <title>Whole genome sequencing for identification of molecular markers to develop diagnostic detection tools for the regulated plant pathogen Lachnellula willkommii.</title>
        <authorList>
            <person name="Giroux E."/>
            <person name="Bilodeau G."/>
        </authorList>
    </citation>
    <scope>NUCLEOTIDE SEQUENCE [LARGE SCALE GENOMIC DNA]</scope>
    <source>
        <strain evidence="8 9">CBS 203.66</strain>
    </source>
</reference>